<evidence type="ECO:0000256" key="5">
    <source>
        <dbReference type="ARBA" id="ARBA00048348"/>
    </source>
</evidence>
<dbReference type="KEGG" id="acae:HYG86_06145"/>
<gene>
    <name evidence="7" type="ORF">HYG86_06145</name>
</gene>
<proteinExistence type="inferred from homology"/>
<dbReference type="InterPro" id="IPR036874">
    <property type="entry name" value="Carbonic_anhydrase_sf"/>
</dbReference>
<evidence type="ECO:0000256" key="4">
    <source>
        <dbReference type="ARBA" id="ARBA00022833"/>
    </source>
</evidence>
<feature type="binding site" evidence="6">
    <location>
        <position position="100"/>
    </location>
    <ligand>
        <name>Zn(2+)</name>
        <dbReference type="ChEBI" id="CHEBI:29105"/>
    </ligand>
</feature>
<organism evidence="7 8">
    <name type="scientific">Alkalicella caledoniensis</name>
    <dbReference type="NCBI Taxonomy" id="2731377"/>
    <lineage>
        <taxon>Bacteria</taxon>
        <taxon>Bacillati</taxon>
        <taxon>Bacillota</taxon>
        <taxon>Clostridia</taxon>
        <taxon>Eubacteriales</taxon>
        <taxon>Proteinivoracaceae</taxon>
        <taxon>Alkalicella</taxon>
    </lineage>
</organism>
<sequence>MESNNLFERVMHFNKLYREREGEQCKCCLPKYPREKVAILTCMDTRLTLQLEKALGLDRGDAIELKTAGNNMRGQELRSLIVAIFALKVDKIMVIGHPDCGMANLDVEILTEKMIARGVEPKAIEELGDLKEWFETFCDSKDNVIDMVDLLKKHPLIPRDIEIAGFNFNQDTSELIHIC</sequence>
<dbReference type="EMBL" id="CP058559">
    <property type="protein sequence ID" value="QNO14380.1"/>
    <property type="molecule type" value="Genomic_DNA"/>
</dbReference>
<dbReference type="InterPro" id="IPR001765">
    <property type="entry name" value="Carbonic_anhydrase"/>
</dbReference>
<dbReference type="RefSeq" id="WP_213168030.1">
    <property type="nucleotide sequence ID" value="NZ_CP058559.1"/>
</dbReference>
<comment type="similarity">
    <text evidence="1">Belongs to the beta-class carbonic anhydrase family.</text>
</comment>
<name>A0A7G9W6R8_ALKCA</name>
<accession>A0A7G9W6R8</accession>
<keyword evidence="3 6" id="KW-0479">Metal-binding</keyword>
<dbReference type="CDD" id="cd03379">
    <property type="entry name" value="beta_CA_cladeD"/>
    <property type="match status" value="1"/>
</dbReference>
<dbReference type="Gene3D" id="3.40.1050.10">
    <property type="entry name" value="Carbonic anhydrase"/>
    <property type="match status" value="1"/>
</dbReference>
<evidence type="ECO:0000256" key="2">
    <source>
        <dbReference type="ARBA" id="ARBA00012925"/>
    </source>
</evidence>
<dbReference type="Proteomes" id="UP000516160">
    <property type="component" value="Chromosome"/>
</dbReference>
<evidence type="ECO:0000313" key="8">
    <source>
        <dbReference type="Proteomes" id="UP000516160"/>
    </source>
</evidence>
<reference evidence="7 8" key="1">
    <citation type="submission" date="2020-07" db="EMBL/GenBank/DDBJ databases">
        <title>Alkalicella. sp. LB2 genome.</title>
        <authorList>
            <person name="Postec A."/>
            <person name="Quemeneur M."/>
        </authorList>
    </citation>
    <scope>NUCLEOTIDE SEQUENCE [LARGE SCALE GENOMIC DNA]</scope>
    <source>
        <strain evidence="7 8">LB2</strain>
    </source>
</reference>
<dbReference type="SMART" id="SM00947">
    <property type="entry name" value="Pro_CA"/>
    <property type="match status" value="1"/>
</dbReference>
<dbReference type="Pfam" id="PF00484">
    <property type="entry name" value="Pro_CA"/>
    <property type="match status" value="1"/>
</dbReference>
<feature type="binding site" evidence="6">
    <location>
        <position position="97"/>
    </location>
    <ligand>
        <name>Zn(2+)</name>
        <dbReference type="ChEBI" id="CHEBI:29105"/>
    </ligand>
</feature>
<dbReference type="GO" id="GO:0008270">
    <property type="term" value="F:zinc ion binding"/>
    <property type="evidence" value="ECO:0007669"/>
    <property type="project" value="InterPro"/>
</dbReference>
<comment type="catalytic activity">
    <reaction evidence="5">
        <text>hydrogencarbonate + H(+) = CO2 + H2O</text>
        <dbReference type="Rhea" id="RHEA:10748"/>
        <dbReference type="ChEBI" id="CHEBI:15377"/>
        <dbReference type="ChEBI" id="CHEBI:15378"/>
        <dbReference type="ChEBI" id="CHEBI:16526"/>
        <dbReference type="ChEBI" id="CHEBI:17544"/>
        <dbReference type="EC" id="4.2.1.1"/>
    </reaction>
</comment>
<evidence type="ECO:0000256" key="6">
    <source>
        <dbReference type="PIRSR" id="PIRSR601765-1"/>
    </source>
</evidence>
<dbReference type="AlphaFoldDB" id="A0A7G9W6R8"/>
<feature type="binding site" evidence="6">
    <location>
        <position position="44"/>
    </location>
    <ligand>
        <name>Zn(2+)</name>
        <dbReference type="ChEBI" id="CHEBI:29105"/>
    </ligand>
</feature>
<comment type="cofactor">
    <cofactor evidence="6">
        <name>Zn(2+)</name>
        <dbReference type="ChEBI" id="CHEBI:29105"/>
    </cofactor>
    <text evidence="6">Binds 1 zinc ion per subunit.</text>
</comment>
<evidence type="ECO:0000313" key="7">
    <source>
        <dbReference type="EMBL" id="QNO14380.1"/>
    </source>
</evidence>
<dbReference type="PANTHER" id="PTHR43175:SF3">
    <property type="entry name" value="CARBON DISULFIDE HYDROLASE"/>
    <property type="match status" value="1"/>
</dbReference>
<keyword evidence="8" id="KW-1185">Reference proteome</keyword>
<dbReference type="GO" id="GO:0004089">
    <property type="term" value="F:carbonate dehydratase activity"/>
    <property type="evidence" value="ECO:0007669"/>
    <property type="project" value="UniProtKB-EC"/>
</dbReference>
<dbReference type="SUPFAM" id="SSF53056">
    <property type="entry name" value="beta-carbonic anhydrase, cab"/>
    <property type="match status" value="1"/>
</dbReference>
<dbReference type="EC" id="4.2.1.1" evidence="2"/>
<evidence type="ECO:0000256" key="1">
    <source>
        <dbReference type="ARBA" id="ARBA00006217"/>
    </source>
</evidence>
<dbReference type="PANTHER" id="PTHR43175">
    <property type="entry name" value="CARBONIC ANHYDRASE"/>
    <property type="match status" value="1"/>
</dbReference>
<protein>
    <recommendedName>
        <fullName evidence="2">carbonic anhydrase</fullName>
        <ecNumber evidence="2">4.2.1.1</ecNumber>
    </recommendedName>
</protein>
<keyword evidence="4 6" id="KW-0862">Zinc</keyword>
<evidence type="ECO:0000256" key="3">
    <source>
        <dbReference type="ARBA" id="ARBA00022723"/>
    </source>
</evidence>
<feature type="binding site" evidence="6">
    <location>
        <position position="42"/>
    </location>
    <ligand>
        <name>Zn(2+)</name>
        <dbReference type="ChEBI" id="CHEBI:29105"/>
    </ligand>
</feature>